<dbReference type="PANTHER" id="PTHR35566">
    <property type="entry name" value="BLR3599 PROTEIN"/>
    <property type="match status" value="1"/>
</dbReference>
<name>A0ABV7AY05_9GAMM</name>
<dbReference type="InterPro" id="IPR010263">
    <property type="entry name" value="T6SS_TssK"/>
</dbReference>
<dbReference type="NCBIfam" id="TIGR03353">
    <property type="entry name" value="VI_chp_4"/>
    <property type="match status" value="1"/>
</dbReference>
<sequence>MSVLPEAVCWHEGMQLLPQHFQLQELRAEALAGHLARAGNPWFWGVETLEVDLPALSAGRVRLTAIEATFPDGLPIRLRAGSEEGALELDVAEAIAASADATVTVYLAITPRARAGQLLPLSGGRLRSAVGDAVPDLASGEHPEPIVVWRPSLRLVTGEGRADSVCIPLLRIGREGGGYVRLPYVAPTPRIVPESPLGEKVQALCARAREKCVFLAGRLRQAQQAGNAEDIAELRLQLAAVWARLPEVEAMLNGRIADPASLHWLLVGMAGSWSVLDPLAGVPAFRALEFDELLRGYDEVLDWLGAALTRIRAGYRSMPFERDRQGFHILLPDREQPRQRLVIGLRMPAGVGEQAAREWLEQAIVASEAHVSTLARQRMGGLPRQPMNRQEQVAYGVGEDTRLFVLQATGDWFDPRQALRIVSGGSVSGSQPWEIVLFASAPGEGS</sequence>
<protein>
    <submittedName>
        <fullName evidence="1">Type VI secretion system baseplate subunit TssK</fullName>
    </submittedName>
</protein>
<organism evidence="1 2">
    <name type="scientific">Azotobacter bryophylli</name>
    <dbReference type="NCBI Taxonomy" id="1986537"/>
    <lineage>
        <taxon>Bacteria</taxon>
        <taxon>Pseudomonadati</taxon>
        <taxon>Pseudomonadota</taxon>
        <taxon>Gammaproteobacteria</taxon>
        <taxon>Pseudomonadales</taxon>
        <taxon>Pseudomonadaceae</taxon>
        <taxon>Azotobacter</taxon>
    </lineage>
</organism>
<dbReference type="Pfam" id="PF05936">
    <property type="entry name" value="T6SS_VasE"/>
    <property type="match status" value="1"/>
</dbReference>
<dbReference type="EMBL" id="JBHRSJ010000030">
    <property type="protein sequence ID" value="MFC2973437.1"/>
    <property type="molecule type" value="Genomic_DNA"/>
</dbReference>
<accession>A0ABV7AY05</accession>
<evidence type="ECO:0000313" key="1">
    <source>
        <dbReference type="EMBL" id="MFC2973437.1"/>
    </source>
</evidence>
<dbReference type="Proteomes" id="UP001595457">
    <property type="component" value="Unassembled WGS sequence"/>
</dbReference>
<evidence type="ECO:0000313" key="2">
    <source>
        <dbReference type="Proteomes" id="UP001595457"/>
    </source>
</evidence>
<dbReference type="PANTHER" id="PTHR35566:SF1">
    <property type="entry name" value="TYPE VI SECRETION SYSTEM BASEPLATE COMPONENT TSSK1"/>
    <property type="match status" value="1"/>
</dbReference>
<comment type="caution">
    <text evidence="1">The sequence shown here is derived from an EMBL/GenBank/DDBJ whole genome shotgun (WGS) entry which is preliminary data.</text>
</comment>
<dbReference type="RefSeq" id="WP_377815174.1">
    <property type="nucleotide sequence ID" value="NZ_JBHRSJ010000030.1"/>
</dbReference>
<proteinExistence type="predicted"/>
<gene>
    <name evidence="1" type="primary">tssK</name>
    <name evidence="1" type="ORF">ACFOJE_14625</name>
</gene>
<keyword evidence="2" id="KW-1185">Reference proteome</keyword>
<reference evidence="2" key="1">
    <citation type="journal article" date="2019" name="Int. J. Syst. Evol. Microbiol.">
        <title>The Global Catalogue of Microorganisms (GCM) 10K type strain sequencing project: providing services to taxonomists for standard genome sequencing and annotation.</title>
        <authorList>
            <consortium name="The Broad Institute Genomics Platform"/>
            <consortium name="The Broad Institute Genome Sequencing Center for Infectious Disease"/>
            <person name="Wu L."/>
            <person name="Ma J."/>
        </authorList>
    </citation>
    <scope>NUCLEOTIDE SEQUENCE [LARGE SCALE GENOMIC DNA]</scope>
    <source>
        <strain evidence="2">KCTC 62195</strain>
    </source>
</reference>